<evidence type="ECO:0000313" key="7">
    <source>
        <dbReference type="RefSeq" id="XP_014678716.1"/>
    </source>
</evidence>
<protein>
    <recommendedName>
        <fullName evidence="2">peptide-methionine (S)-S-oxide reductase</fullName>
        <ecNumber evidence="2">1.8.4.11</ecNumber>
    </recommendedName>
    <alternativeName>
        <fullName evidence="4">Peptide-methionine (S)-S-oxide reductase</fullName>
    </alternativeName>
</protein>
<accession>A0ABM1F2P5</accession>
<dbReference type="PANTHER" id="PTHR43774:SF1">
    <property type="entry name" value="PEPTIDE METHIONINE SULFOXIDE REDUCTASE MSRA 2"/>
    <property type="match status" value="1"/>
</dbReference>
<comment type="similarity">
    <text evidence="1">Belongs to the MsrA Met sulfoxide reductase family.</text>
</comment>
<name>A0ABM1F2P5_PRICU</name>
<evidence type="ECO:0000259" key="5">
    <source>
        <dbReference type="Pfam" id="PF01625"/>
    </source>
</evidence>
<reference evidence="7" key="1">
    <citation type="submission" date="2025-08" db="UniProtKB">
        <authorList>
            <consortium name="RefSeq"/>
        </authorList>
    </citation>
    <scope>IDENTIFICATION</scope>
</reference>
<evidence type="ECO:0000256" key="2">
    <source>
        <dbReference type="ARBA" id="ARBA00012502"/>
    </source>
</evidence>
<keyword evidence="6" id="KW-1185">Reference proteome</keyword>
<evidence type="ECO:0000256" key="3">
    <source>
        <dbReference type="ARBA" id="ARBA00023002"/>
    </source>
</evidence>
<dbReference type="Gene3D" id="3.30.1060.10">
    <property type="entry name" value="Peptide methionine sulphoxide reductase MsrA"/>
    <property type="match status" value="1"/>
</dbReference>
<evidence type="ECO:0000313" key="6">
    <source>
        <dbReference type="Proteomes" id="UP000695022"/>
    </source>
</evidence>
<dbReference type="PANTHER" id="PTHR43774">
    <property type="entry name" value="PEPTIDE METHIONINE SULFOXIDE REDUCTASE"/>
    <property type="match status" value="1"/>
</dbReference>
<dbReference type="GeneID" id="106818530"/>
<evidence type="ECO:0000256" key="1">
    <source>
        <dbReference type="ARBA" id="ARBA00005591"/>
    </source>
</evidence>
<keyword evidence="3" id="KW-0560">Oxidoreductase</keyword>
<evidence type="ECO:0000256" key="4">
    <source>
        <dbReference type="ARBA" id="ARBA00030643"/>
    </source>
</evidence>
<feature type="domain" description="Peptide methionine sulphoxide reductase MsrA" evidence="5">
    <location>
        <begin position="9"/>
        <end position="75"/>
    </location>
</feature>
<organism evidence="6 7">
    <name type="scientific">Priapulus caudatus</name>
    <name type="common">Priapulid worm</name>
    <dbReference type="NCBI Taxonomy" id="37621"/>
    <lineage>
        <taxon>Eukaryota</taxon>
        <taxon>Metazoa</taxon>
        <taxon>Ecdysozoa</taxon>
        <taxon>Scalidophora</taxon>
        <taxon>Priapulida</taxon>
        <taxon>Priapulimorpha</taxon>
        <taxon>Priapulimorphida</taxon>
        <taxon>Priapulidae</taxon>
        <taxon>Priapulus</taxon>
    </lineage>
</organism>
<dbReference type="EC" id="1.8.4.11" evidence="2"/>
<sequence length="133" mass="15604">MLKVFWQLARPHHNFSRQYMSGIWYHNEAQKRAAKASLTMQQKSSARPIVLGIHSAGKFYQAEHYHQKFLLKRHRSLVELLAMHEEELVTSPIATRLTGYVHGFGNRGTFMNEAKMMNLSEDIKDYILEERGW</sequence>
<gene>
    <name evidence="7" type="primary">LOC106818530</name>
</gene>
<dbReference type="Proteomes" id="UP000695022">
    <property type="component" value="Unplaced"/>
</dbReference>
<dbReference type="InterPro" id="IPR002569">
    <property type="entry name" value="Met_Sox_Rdtase_MsrA_dom"/>
</dbReference>
<proteinExistence type="inferred from homology"/>
<dbReference type="RefSeq" id="XP_014678716.1">
    <property type="nucleotide sequence ID" value="XM_014823230.1"/>
</dbReference>
<dbReference type="SUPFAM" id="SSF55068">
    <property type="entry name" value="Peptide methionine sulfoxide reductase"/>
    <property type="match status" value="1"/>
</dbReference>
<dbReference type="InterPro" id="IPR036509">
    <property type="entry name" value="Met_Sox_Rdtase_MsrA_sf"/>
</dbReference>
<dbReference type="Pfam" id="PF01625">
    <property type="entry name" value="PMSR"/>
    <property type="match status" value="1"/>
</dbReference>